<evidence type="ECO:0000313" key="5">
    <source>
        <dbReference type="EMBL" id="KAK2604628.1"/>
    </source>
</evidence>
<keyword evidence="3" id="KW-0732">Signal</keyword>
<evidence type="ECO:0000259" key="4">
    <source>
        <dbReference type="PROSITE" id="PS00497"/>
    </source>
</evidence>
<dbReference type="SUPFAM" id="SSF48056">
    <property type="entry name" value="Di-copper centre-containing domain"/>
    <property type="match status" value="1"/>
</dbReference>
<proteinExistence type="predicted"/>
<reference evidence="5" key="1">
    <citation type="submission" date="2023-06" db="EMBL/GenBank/DDBJ databases">
        <authorList>
            <person name="Noh H."/>
        </authorList>
    </citation>
    <scope>NUCLEOTIDE SEQUENCE</scope>
    <source>
        <strain evidence="5">DUCC20226</strain>
    </source>
</reference>
<evidence type="ECO:0000256" key="2">
    <source>
        <dbReference type="ARBA" id="ARBA00023002"/>
    </source>
</evidence>
<feature type="signal peptide" evidence="3">
    <location>
        <begin position="1"/>
        <end position="22"/>
    </location>
</feature>
<evidence type="ECO:0000313" key="6">
    <source>
        <dbReference type="Proteomes" id="UP001265746"/>
    </source>
</evidence>
<dbReference type="PROSITE" id="PS00497">
    <property type="entry name" value="TYROSINASE_1"/>
    <property type="match status" value="1"/>
</dbReference>
<evidence type="ECO:0000256" key="1">
    <source>
        <dbReference type="ARBA" id="ARBA00022723"/>
    </source>
</evidence>
<dbReference type="PANTHER" id="PTHR11474">
    <property type="entry name" value="TYROSINASE FAMILY MEMBER"/>
    <property type="match status" value="1"/>
</dbReference>
<evidence type="ECO:0000256" key="3">
    <source>
        <dbReference type="SAM" id="SignalP"/>
    </source>
</evidence>
<accession>A0AAD9W1G9</accession>
<dbReference type="AlphaFoldDB" id="A0AAD9W1G9"/>
<keyword evidence="2" id="KW-0560">Oxidoreductase</keyword>
<sequence>MHIPLFWLSFTLCLSRLTPVSAGLYPDDAVDRLAAAGLNNLGHYLSNQSSSTQCTLETAVERKEWSDLGLSEREDYINAVLCLQSLPSRHDSAKVPGAKSRFDDFVAVHIAMTFSVHGTASFLGWHRVYLWLYEKALRDECGYKGYQPYNNWARYASDPIKSPIFNGNATSLSGNGAKYPYDGVVVGFGPSGLIPADEGGGCVTDGPFRKQDRLLLAQLPSMYQPIPKLTVWAITLVSFNDQPHGLCPAT</sequence>
<feature type="domain" description="Tyrosinase copper-binding" evidence="4">
    <location>
        <begin position="117"/>
        <end position="134"/>
    </location>
</feature>
<gene>
    <name evidence="5" type="ORF">N8I77_007541</name>
</gene>
<dbReference type="InterPro" id="IPR008922">
    <property type="entry name" value="Di-copper_centre_dom_sf"/>
</dbReference>
<dbReference type="Proteomes" id="UP001265746">
    <property type="component" value="Unassembled WGS sequence"/>
</dbReference>
<dbReference type="Gene3D" id="1.10.1280.10">
    <property type="entry name" value="Di-copper center containing domain from catechol oxidase"/>
    <property type="match status" value="1"/>
</dbReference>
<dbReference type="InterPro" id="IPR050316">
    <property type="entry name" value="Tyrosinase/Hemocyanin"/>
</dbReference>
<keyword evidence="1" id="KW-0479">Metal-binding</keyword>
<dbReference type="InterPro" id="IPR002227">
    <property type="entry name" value="Tyrosinase_Cu-bd"/>
</dbReference>
<keyword evidence="6" id="KW-1185">Reference proteome</keyword>
<dbReference type="PANTHER" id="PTHR11474:SF125">
    <property type="entry name" value="N-ACETYL-6-HYDROXYTRYPTOPHAN OXIDASE IVOB-RELATED"/>
    <property type="match status" value="1"/>
</dbReference>
<dbReference type="Pfam" id="PF00264">
    <property type="entry name" value="Tyrosinase"/>
    <property type="match status" value="1"/>
</dbReference>
<dbReference type="GO" id="GO:0046872">
    <property type="term" value="F:metal ion binding"/>
    <property type="evidence" value="ECO:0007669"/>
    <property type="project" value="UniProtKB-KW"/>
</dbReference>
<dbReference type="EMBL" id="JAUJFL010000004">
    <property type="protein sequence ID" value="KAK2604628.1"/>
    <property type="molecule type" value="Genomic_DNA"/>
</dbReference>
<name>A0AAD9W1G9_PHOAM</name>
<feature type="chain" id="PRO_5042261721" description="Tyrosinase copper-binding domain-containing protein" evidence="3">
    <location>
        <begin position="23"/>
        <end position="250"/>
    </location>
</feature>
<comment type="caution">
    <text evidence="5">The sequence shown here is derived from an EMBL/GenBank/DDBJ whole genome shotgun (WGS) entry which is preliminary data.</text>
</comment>
<protein>
    <recommendedName>
        <fullName evidence="4">Tyrosinase copper-binding domain-containing protein</fullName>
    </recommendedName>
</protein>
<dbReference type="GO" id="GO:0016491">
    <property type="term" value="F:oxidoreductase activity"/>
    <property type="evidence" value="ECO:0007669"/>
    <property type="project" value="UniProtKB-KW"/>
</dbReference>
<organism evidence="5 6">
    <name type="scientific">Phomopsis amygdali</name>
    <name type="common">Fusicoccum amygdali</name>
    <dbReference type="NCBI Taxonomy" id="1214568"/>
    <lineage>
        <taxon>Eukaryota</taxon>
        <taxon>Fungi</taxon>
        <taxon>Dikarya</taxon>
        <taxon>Ascomycota</taxon>
        <taxon>Pezizomycotina</taxon>
        <taxon>Sordariomycetes</taxon>
        <taxon>Sordariomycetidae</taxon>
        <taxon>Diaporthales</taxon>
        <taxon>Diaporthaceae</taxon>
        <taxon>Diaporthe</taxon>
    </lineage>
</organism>